<dbReference type="Gene3D" id="3.30.420.10">
    <property type="entry name" value="Ribonuclease H-like superfamily/Ribonuclease H"/>
    <property type="match status" value="1"/>
</dbReference>
<dbReference type="SUPFAM" id="SSF53098">
    <property type="entry name" value="Ribonuclease H-like"/>
    <property type="match status" value="1"/>
</dbReference>
<sequence length="315" mass="37035">MYGLDAEMVSMNLKLPNKPLDCQILQICTADVSCIFDLQVMFVNQSLQNEFDKLLCYIFCESTAIKIGLKKYKCQNSLAFQSPIVPYLDLALCLKYLRESDSIHKLFFFFFFFIFKKKKKNFLYLFSVLTIKKKEGGLAKLVRWILQKQLDKNEQLSNWSLRPLRVTQLKYAALDVLCECWIYQQLFPKLTVFWMSCIAGTTKNLMHFFSHPNTLLLFFLLPVFFLATTKNLPPFQYFFACVGPFFSINSNHLVRFLHHKHSYNQKINSSFVSFVISKPITHTYDLLSKICCLLPLETTQALLLQFELFNKKRLW</sequence>
<accession>X6P0J6</accession>
<dbReference type="GO" id="GO:0003676">
    <property type="term" value="F:nucleic acid binding"/>
    <property type="evidence" value="ECO:0007669"/>
    <property type="project" value="InterPro"/>
</dbReference>
<keyword evidence="4" id="KW-1185">Reference proteome</keyword>
<keyword evidence="3" id="KW-0540">Nuclease</keyword>
<dbReference type="InterPro" id="IPR052408">
    <property type="entry name" value="Exonuclease_MUT-7-like"/>
</dbReference>
<organism evidence="3 4">
    <name type="scientific">Reticulomyxa filosa</name>
    <dbReference type="NCBI Taxonomy" id="46433"/>
    <lineage>
        <taxon>Eukaryota</taxon>
        <taxon>Sar</taxon>
        <taxon>Rhizaria</taxon>
        <taxon>Retaria</taxon>
        <taxon>Foraminifera</taxon>
        <taxon>Monothalamids</taxon>
        <taxon>Reticulomyxidae</taxon>
        <taxon>Reticulomyxa</taxon>
    </lineage>
</organism>
<keyword evidence="3" id="KW-0269">Exonuclease</keyword>
<evidence type="ECO:0000256" key="1">
    <source>
        <dbReference type="SAM" id="Phobius"/>
    </source>
</evidence>
<dbReference type="GO" id="GO:0006139">
    <property type="term" value="P:nucleobase-containing compound metabolic process"/>
    <property type="evidence" value="ECO:0007669"/>
    <property type="project" value="InterPro"/>
</dbReference>
<keyword evidence="1" id="KW-1133">Transmembrane helix</keyword>
<keyword evidence="1" id="KW-0472">Membrane</keyword>
<dbReference type="PANTHER" id="PTHR47765:SF2">
    <property type="entry name" value="EXONUCLEASE MUT-7 HOMOLOG"/>
    <property type="match status" value="1"/>
</dbReference>
<gene>
    <name evidence="3" type="ORF">RFI_06068</name>
</gene>
<dbReference type="InterPro" id="IPR036397">
    <property type="entry name" value="RNaseH_sf"/>
</dbReference>
<dbReference type="OrthoDB" id="18193at2759"/>
<dbReference type="PANTHER" id="PTHR47765">
    <property type="entry name" value="3'-5' EXONUCLEASE DOMAIN-CONTAINING PROTEIN"/>
    <property type="match status" value="1"/>
</dbReference>
<dbReference type="GO" id="GO:0008408">
    <property type="term" value="F:3'-5' exonuclease activity"/>
    <property type="evidence" value="ECO:0007669"/>
    <property type="project" value="InterPro"/>
</dbReference>
<name>X6P0J6_RETFI</name>
<evidence type="ECO:0000313" key="4">
    <source>
        <dbReference type="Proteomes" id="UP000023152"/>
    </source>
</evidence>
<dbReference type="EMBL" id="ASPP01005159">
    <property type="protein sequence ID" value="ETO31052.1"/>
    <property type="molecule type" value="Genomic_DNA"/>
</dbReference>
<keyword evidence="3" id="KW-0378">Hydrolase</keyword>
<feature type="transmembrane region" description="Helical" evidence="1">
    <location>
        <begin position="235"/>
        <end position="254"/>
    </location>
</feature>
<feature type="domain" description="3'-5' exonuclease" evidence="2">
    <location>
        <begin position="136"/>
        <end position="190"/>
    </location>
</feature>
<dbReference type="AlphaFoldDB" id="X6P0J6"/>
<dbReference type="InterPro" id="IPR012337">
    <property type="entry name" value="RNaseH-like_sf"/>
</dbReference>
<dbReference type="InterPro" id="IPR002562">
    <property type="entry name" value="3'-5'_exonuclease_dom"/>
</dbReference>
<evidence type="ECO:0000313" key="3">
    <source>
        <dbReference type="EMBL" id="ETO31052.1"/>
    </source>
</evidence>
<keyword evidence="1" id="KW-0812">Transmembrane</keyword>
<dbReference type="Pfam" id="PF01612">
    <property type="entry name" value="DNA_pol_A_exo1"/>
    <property type="match status" value="1"/>
</dbReference>
<feature type="transmembrane region" description="Helical" evidence="1">
    <location>
        <begin position="213"/>
        <end position="229"/>
    </location>
</feature>
<protein>
    <submittedName>
        <fullName evidence="3">3'-5' exonuclease family protein</fullName>
    </submittedName>
</protein>
<comment type="caution">
    <text evidence="3">The sequence shown here is derived from an EMBL/GenBank/DDBJ whole genome shotgun (WGS) entry which is preliminary data.</text>
</comment>
<dbReference type="Proteomes" id="UP000023152">
    <property type="component" value="Unassembled WGS sequence"/>
</dbReference>
<proteinExistence type="predicted"/>
<reference evidence="3 4" key="1">
    <citation type="journal article" date="2013" name="Curr. Biol.">
        <title>The Genome of the Foraminiferan Reticulomyxa filosa.</title>
        <authorList>
            <person name="Glockner G."/>
            <person name="Hulsmann N."/>
            <person name="Schleicher M."/>
            <person name="Noegel A.A."/>
            <person name="Eichinger L."/>
            <person name="Gallinger C."/>
            <person name="Pawlowski J."/>
            <person name="Sierra R."/>
            <person name="Euteneuer U."/>
            <person name="Pillet L."/>
            <person name="Moustafa A."/>
            <person name="Platzer M."/>
            <person name="Groth M."/>
            <person name="Szafranski K."/>
            <person name="Schliwa M."/>
        </authorList>
    </citation>
    <scope>NUCLEOTIDE SEQUENCE [LARGE SCALE GENOMIC DNA]</scope>
</reference>
<evidence type="ECO:0000259" key="2">
    <source>
        <dbReference type="Pfam" id="PF01612"/>
    </source>
</evidence>